<dbReference type="EMBL" id="BK015164">
    <property type="protein sequence ID" value="DAD93694.1"/>
    <property type="molecule type" value="Genomic_DNA"/>
</dbReference>
<protein>
    <submittedName>
        <fullName evidence="1">Uncharacterized protein</fullName>
    </submittedName>
</protein>
<evidence type="ECO:0000313" key="1">
    <source>
        <dbReference type="EMBL" id="DAD93694.1"/>
    </source>
</evidence>
<proteinExistence type="predicted"/>
<name>A0A8S5NG64_9CAUD</name>
<accession>A0A8S5NG64</accession>
<sequence length="36" mass="4352">MYFQGLIYGHLCVQLTVRRVTRFHIEQKYTVSYTIS</sequence>
<organism evidence="1">
    <name type="scientific">Siphoviridae sp. ctLmu1</name>
    <dbReference type="NCBI Taxonomy" id="2826253"/>
    <lineage>
        <taxon>Viruses</taxon>
        <taxon>Duplodnaviria</taxon>
        <taxon>Heunggongvirae</taxon>
        <taxon>Uroviricota</taxon>
        <taxon>Caudoviricetes</taxon>
    </lineage>
</organism>
<reference evidence="1" key="1">
    <citation type="journal article" date="2021" name="Proc. Natl. Acad. Sci. U.S.A.">
        <title>A Catalog of Tens of Thousands of Viruses from Human Metagenomes Reveals Hidden Associations with Chronic Diseases.</title>
        <authorList>
            <person name="Tisza M.J."/>
            <person name="Buck C.B."/>
        </authorList>
    </citation>
    <scope>NUCLEOTIDE SEQUENCE</scope>
    <source>
        <strain evidence="1">CtLmu1</strain>
    </source>
</reference>